<comment type="caution">
    <text evidence="2">The sequence shown here is derived from an EMBL/GenBank/DDBJ whole genome shotgun (WGS) entry which is preliminary data.</text>
</comment>
<dbReference type="EMBL" id="QQAW01000003">
    <property type="protein sequence ID" value="RDI38723.1"/>
    <property type="molecule type" value="Genomic_DNA"/>
</dbReference>
<dbReference type="RefSeq" id="WP_245948902.1">
    <property type="nucleotide sequence ID" value="NZ_BJMI01000002.1"/>
</dbReference>
<dbReference type="InterPro" id="IPR010982">
    <property type="entry name" value="Lambda_DNA-bd_dom_sf"/>
</dbReference>
<dbReference type="SUPFAM" id="SSF47413">
    <property type="entry name" value="lambda repressor-like DNA-binding domains"/>
    <property type="match status" value="1"/>
</dbReference>
<dbReference type="Gene3D" id="1.10.260.40">
    <property type="entry name" value="lambda repressor-like DNA-binding domains"/>
    <property type="match status" value="1"/>
</dbReference>
<dbReference type="Proteomes" id="UP000254958">
    <property type="component" value="Unassembled WGS sequence"/>
</dbReference>
<dbReference type="AlphaFoldDB" id="A0A370G9Q9"/>
<dbReference type="PROSITE" id="PS50943">
    <property type="entry name" value="HTH_CROC1"/>
    <property type="match status" value="1"/>
</dbReference>
<keyword evidence="3" id="KW-1185">Reference proteome</keyword>
<dbReference type="GO" id="GO:0003677">
    <property type="term" value="F:DNA binding"/>
    <property type="evidence" value="ECO:0007669"/>
    <property type="project" value="InterPro"/>
</dbReference>
<dbReference type="Pfam" id="PF13560">
    <property type="entry name" value="HTH_31"/>
    <property type="match status" value="1"/>
</dbReference>
<feature type="domain" description="HTH cro/C1-type" evidence="1">
    <location>
        <begin position="73"/>
        <end position="126"/>
    </location>
</feature>
<dbReference type="CDD" id="cd00093">
    <property type="entry name" value="HTH_XRE"/>
    <property type="match status" value="1"/>
</dbReference>
<gene>
    <name evidence="2" type="ORF">C7453_103183</name>
</gene>
<protein>
    <submittedName>
        <fullName evidence="2">Transcriptional regulator with XRE-family HTH domain</fullName>
    </submittedName>
</protein>
<evidence type="ECO:0000259" key="1">
    <source>
        <dbReference type="PROSITE" id="PS50943"/>
    </source>
</evidence>
<reference evidence="2 3" key="1">
    <citation type="submission" date="2018-07" db="EMBL/GenBank/DDBJ databases">
        <title>Genomic Encyclopedia of Type Strains, Phase IV (KMG-IV): sequencing the most valuable type-strain genomes for metagenomic binning, comparative biology and taxonomic classification.</title>
        <authorList>
            <person name="Goeker M."/>
        </authorList>
    </citation>
    <scope>NUCLEOTIDE SEQUENCE [LARGE SCALE GENOMIC DNA]</scope>
    <source>
        <strain evidence="2 3">DSM 5603</strain>
    </source>
</reference>
<sequence length="182" mass="20003">MPGNPAIPPRRIIDLPEGMISYQAKSSPKLTGTNPDGIIPQSLFRKWIRDTDATLAGNDATKASPAAELAKKIVTLRKAGGMSQNDLARALHVSRSAIAALETGRSSARGHIPRLAELFQVPEELFLSGMVEQAFPMTLSTDEHDLIELYRRLPTELKITVQKYVERQTRAFPPKTGSVEML</sequence>
<accession>A0A370G9Q9</accession>
<proteinExistence type="predicted"/>
<evidence type="ECO:0000313" key="3">
    <source>
        <dbReference type="Proteomes" id="UP000254958"/>
    </source>
</evidence>
<evidence type="ECO:0000313" key="2">
    <source>
        <dbReference type="EMBL" id="RDI38723.1"/>
    </source>
</evidence>
<organism evidence="2 3">
    <name type="scientific">Gluconacetobacter liquefaciens</name>
    <name type="common">Acetobacter liquefaciens</name>
    <dbReference type="NCBI Taxonomy" id="89584"/>
    <lineage>
        <taxon>Bacteria</taxon>
        <taxon>Pseudomonadati</taxon>
        <taxon>Pseudomonadota</taxon>
        <taxon>Alphaproteobacteria</taxon>
        <taxon>Acetobacterales</taxon>
        <taxon>Acetobacteraceae</taxon>
        <taxon>Gluconacetobacter</taxon>
    </lineage>
</organism>
<dbReference type="SMART" id="SM00530">
    <property type="entry name" value="HTH_XRE"/>
    <property type="match status" value="1"/>
</dbReference>
<name>A0A370G9Q9_GLULI</name>
<dbReference type="InterPro" id="IPR001387">
    <property type="entry name" value="Cro/C1-type_HTH"/>
</dbReference>